<evidence type="ECO:0000256" key="2">
    <source>
        <dbReference type="ARBA" id="ARBA00008263"/>
    </source>
</evidence>
<dbReference type="SUPFAM" id="SSF101904">
    <property type="entry name" value="GyrA/ParC C-terminal domain-like"/>
    <property type="match status" value="1"/>
</dbReference>
<evidence type="ECO:0000256" key="1">
    <source>
        <dbReference type="ARBA" id="ARBA00000185"/>
    </source>
</evidence>
<reference evidence="13 14" key="1">
    <citation type="submission" date="2007-01" db="EMBL/GenBank/DDBJ databases">
        <authorList>
            <person name="Haygood M."/>
            <person name="Podell S."/>
            <person name="Anderson C."/>
            <person name="Hopkinson B."/>
            <person name="Roe K."/>
            <person name="Barbeau K."/>
            <person name="Gaasterland T."/>
            <person name="Ferriera S."/>
            <person name="Johnson J."/>
            <person name="Kravitz S."/>
            <person name="Beeson K."/>
            <person name="Sutton G."/>
            <person name="Rogers Y.-H."/>
            <person name="Friedman R."/>
            <person name="Frazier M."/>
            <person name="Venter J.C."/>
        </authorList>
    </citation>
    <scope>NUCLEOTIDE SEQUENCE [LARGE SCALE GENOMIC DNA]</scope>
    <source>
        <strain evidence="13 14">ATCC 23134</strain>
    </source>
</reference>
<evidence type="ECO:0000313" key="14">
    <source>
        <dbReference type="Proteomes" id="UP000004095"/>
    </source>
</evidence>
<keyword evidence="3 9" id="KW-0547">Nucleotide-binding</keyword>
<dbReference type="GO" id="GO:0006265">
    <property type="term" value="P:DNA topological change"/>
    <property type="evidence" value="ECO:0007669"/>
    <property type="project" value="UniProtKB-UniRule"/>
</dbReference>
<evidence type="ECO:0000313" key="13">
    <source>
        <dbReference type="EMBL" id="EAY25959.1"/>
    </source>
</evidence>
<dbReference type="GO" id="GO:0034335">
    <property type="term" value="F:DNA negative supercoiling activity"/>
    <property type="evidence" value="ECO:0007669"/>
    <property type="project" value="UniProtKB-ARBA"/>
</dbReference>
<feature type="domain" description="Topo IIA-type catalytic" evidence="12">
    <location>
        <begin position="34"/>
        <end position="498"/>
    </location>
</feature>
<dbReference type="Gene3D" id="3.90.199.10">
    <property type="entry name" value="Topoisomerase II, domain 5"/>
    <property type="match status" value="1"/>
</dbReference>
<evidence type="ECO:0000256" key="7">
    <source>
        <dbReference type="ARBA" id="ARBA00023235"/>
    </source>
</evidence>
<keyword evidence="14" id="KW-1185">Reference proteome</keyword>
<dbReference type="Proteomes" id="UP000004095">
    <property type="component" value="Unassembled WGS sequence"/>
</dbReference>
<gene>
    <name evidence="9" type="primary">gyrA</name>
    <name evidence="13" type="ORF">M23134_07108</name>
</gene>
<dbReference type="Gene3D" id="3.30.1360.40">
    <property type="match status" value="1"/>
</dbReference>
<feature type="compositionally biased region" description="Low complexity" evidence="11">
    <location>
        <begin position="829"/>
        <end position="841"/>
    </location>
</feature>
<keyword evidence="9" id="KW-0963">Cytoplasm</keyword>
<dbReference type="NCBIfam" id="NF004044">
    <property type="entry name" value="PRK05561.1"/>
    <property type="match status" value="1"/>
</dbReference>
<comment type="catalytic activity">
    <reaction evidence="1 9 10">
        <text>ATP-dependent breakage, passage and rejoining of double-stranded DNA.</text>
        <dbReference type="EC" id="5.6.2.2"/>
    </reaction>
</comment>
<keyword evidence="6 9" id="KW-0238">DNA-binding</keyword>
<accession>A1ZUE0</accession>
<dbReference type="InterPro" id="IPR002205">
    <property type="entry name" value="Topo_IIA_dom_A"/>
</dbReference>
<dbReference type="PROSITE" id="PS52040">
    <property type="entry name" value="TOPO_IIA"/>
    <property type="match status" value="1"/>
</dbReference>
<comment type="caution">
    <text evidence="13">The sequence shown here is derived from an EMBL/GenBank/DDBJ whole genome shotgun (WGS) entry which is preliminary data.</text>
</comment>
<keyword evidence="4 9" id="KW-0067">ATP-binding</keyword>
<dbReference type="RefSeq" id="WP_002701733.1">
    <property type="nucleotide sequence ID" value="NZ_AAWS01000040.1"/>
</dbReference>
<evidence type="ECO:0000256" key="5">
    <source>
        <dbReference type="ARBA" id="ARBA00023029"/>
    </source>
</evidence>
<sequence length="865" mass="96815">MLESSSRIIPINIEDEMKSAYIDYAMSVIISRALPDVRDGLKPVHRRVLYGMSDLGLMFNKPFKKSARIVGEVLGKYHPHGDASVYDTMVRMAQPWSLRYPLVDGQGNFGSIDGDSPAAMRYTEARLKRVADELLSDLNKDTIDFQPNFDESLKEPTVLPCKIPHLLINGTSGIAVGMATNMPPHNLTEVVDGIIAYLDNNDITVEELIQYIPAPDFPTGGIIYGYQGVKKAMLTGRGRVVIRGVAEIETTKSGRERIIVTEIPYLVNKANLIEKTAHLVQEKRIEGISDIRDESDRTGMRIVYELKRDAVPMVTLNQLYKYTALQSSFGVNNVALVKGRPEILNLRDMIYHFVEHRHEVIYRRTQFELKEAKARQHILEGLLIALDNIDEVITLIRASKDGETAKNALIEKFELSEIQAKAILDIRLQRLTAMERDKIVAEHKQISELIKELEAILADKLLRVDIIKEELTEMKDRYGDARRTDIEHMADDLTDEDMIPVEEMVITISHFGYIKRTSLDEYRTQNRGGVGSRGTSKKDDDFTEHLFVASTHDYLLIFTNSGKVFWIKGYNIPEVAKTAKGRAIQNLLQMEKGDSIRAVINVKQLQDPDYNQNHYLVMCTEKGIIKKTRLEAFSRPRQNGIHAITINEDDQLLDVKLTNGENNIILAIRSGRAIHFHEDQVRSMGRTAAGVRGITLDGDDNRVVGMVCVARDDASLLVVSETGYGKRSSIEDYRITNRGGKGVITMQITDKTGRLVAIKEAVDTDDLILITKTGLAIRMSMSDMRVMGRATQGVRLIKLHEDDSIASVAKVDAESLLSDDEEGEEGSVEGEATVVAAATDGNEAENTTETSEDKPEGDEDKDEDA</sequence>
<dbReference type="FunFam" id="3.30.1360.40:FF:000002">
    <property type="entry name" value="DNA gyrase subunit A"/>
    <property type="match status" value="1"/>
</dbReference>
<dbReference type="InterPro" id="IPR005743">
    <property type="entry name" value="GyrA"/>
</dbReference>
<dbReference type="EMBL" id="AAWS01000040">
    <property type="protein sequence ID" value="EAY25959.1"/>
    <property type="molecule type" value="Genomic_DNA"/>
</dbReference>
<protein>
    <recommendedName>
        <fullName evidence="9">DNA gyrase subunit A</fullName>
        <ecNumber evidence="9">5.6.2.2</ecNumber>
    </recommendedName>
</protein>
<evidence type="ECO:0000256" key="3">
    <source>
        <dbReference type="ARBA" id="ARBA00022741"/>
    </source>
</evidence>
<dbReference type="AlphaFoldDB" id="A1ZUE0"/>
<dbReference type="NCBIfam" id="NF004043">
    <property type="entry name" value="PRK05560.1"/>
    <property type="match status" value="1"/>
</dbReference>
<evidence type="ECO:0000256" key="11">
    <source>
        <dbReference type="SAM" id="MobiDB-lite"/>
    </source>
</evidence>
<dbReference type="Pfam" id="PF00521">
    <property type="entry name" value="DNA_topoisoIV"/>
    <property type="match status" value="1"/>
</dbReference>
<dbReference type="Gene3D" id="2.120.10.90">
    <property type="entry name" value="DNA gyrase/topoisomerase IV, subunit A, C-terminal"/>
    <property type="match status" value="1"/>
</dbReference>
<feature type="compositionally biased region" description="Acidic residues" evidence="11">
    <location>
        <begin position="855"/>
        <end position="865"/>
    </location>
</feature>
<dbReference type="GO" id="GO:0005694">
    <property type="term" value="C:chromosome"/>
    <property type="evidence" value="ECO:0007669"/>
    <property type="project" value="InterPro"/>
</dbReference>
<dbReference type="Pfam" id="PF03989">
    <property type="entry name" value="DNA_gyraseA_C"/>
    <property type="match status" value="6"/>
</dbReference>
<dbReference type="PANTHER" id="PTHR43493">
    <property type="entry name" value="DNA GYRASE/TOPOISOMERASE SUBUNIT A"/>
    <property type="match status" value="1"/>
</dbReference>
<dbReference type="FunFam" id="3.90.199.10:FF:000001">
    <property type="entry name" value="DNA gyrase subunit A"/>
    <property type="match status" value="1"/>
</dbReference>
<comment type="function">
    <text evidence="9">A type II topoisomerase that negatively supercoils closed circular double-stranded (ds) DNA in an ATP-dependent manner to modulate DNA topology and maintain chromosomes in an underwound state. Negative supercoiling favors strand separation, and DNA replication, transcription, recombination and repair, all of which involve strand separation. Also able to catalyze the interconversion of other topological isomers of dsDNA rings, including catenanes and knotted rings. Type II topoisomerases break and join 2 DNA strands simultaneously in an ATP-dependent manner.</text>
</comment>
<dbReference type="InterPro" id="IPR050220">
    <property type="entry name" value="Type_II_DNA_Topoisomerases"/>
</dbReference>
<comment type="subunit">
    <text evidence="8">Heterotetramer composed of ParC and ParE.</text>
</comment>
<dbReference type="NCBIfam" id="TIGR01063">
    <property type="entry name" value="gyrA"/>
    <property type="match status" value="1"/>
</dbReference>
<evidence type="ECO:0000259" key="12">
    <source>
        <dbReference type="PROSITE" id="PS52040"/>
    </source>
</evidence>
<dbReference type="FunFam" id="1.10.268.10:FF:000001">
    <property type="entry name" value="DNA gyrase subunit A"/>
    <property type="match status" value="1"/>
</dbReference>
<dbReference type="GO" id="GO:0005524">
    <property type="term" value="F:ATP binding"/>
    <property type="evidence" value="ECO:0007669"/>
    <property type="project" value="UniProtKB-UniRule"/>
</dbReference>
<comment type="similarity">
    <text evidence="2 9">Belongs to the type II topoisomerase GyrA/ParC subunit family.</text>
</comment>
<feature type="short sequence motif" description="GyrA-box" evidence="9">
    <location>
        <begin position="525"/>
        <end position="531"/>
    </location>
</feature>
<dbReference type="Gene3D" id="1.10.268.10">
    <property type="entry name" value="Topoisomerase, domain 3"/>
    <property type="match status" value="1"/>
</dbReference>
<dbReference type="CDD" id="cd00187">
    <property type="entry name" value="TOP4c"/>
    <property type="match status" value="1"/>
</dbReference>
<dbReference type="PANTHER" id="PTHR43493:SF5">
    <property type="entry name" value="DNA GYRASE SUBUNIT A, CHLOROPLASTIC_MITOCHONDRIAL"/>
    <property type="match status" value="1"/>
</dbReference>
<comment type="miscellaneous">
    <text evidence="9">Few gyrases are as efficient as E.coli at forming negative supercoils. Not all organisms have 2 type II topoisomerases; in organisms with a single type II topoisomerase this enzyme also has to decatenate newly replicated chromosomes.</text>
</comment>
<dbReference type="InterPro" id="IPR013758">
    <property type="entry name" value="Topo_IIA_A/C_ab"/>
</dbReference>
<dbReference type="GO" id="GO:0003677">
    <property type="term" value="F:DNA binding"/>
    <property type="evidence" value="ECO:0007669"/>
    <property type="project" value="UniProtKB-UniRule"/>
</dbReference>
<comment type="subunit">
    <text evidence="9">Heterotetramer, composed of two GyrA and two GyrB chains. In the heterotetramer, GyrA contains the active site tyrosine that forms a transient covalent intermediate with DNA, while GyrB binds cofactors and catalyzes ATP hydrolysis.</text>
</comment>
<dbReference type="InterPro" id="IPR006691">
    <property type="entry name" value="GyrA/parC_rep"/>
</dbReference>
<dbReference type="HAMAP" id="MF_01897">
    <property type="entry name" value="GyrA"/>
    <property type="match status" value="1"/>
</dbReference>
<comment type="subcellular location">
    <subcellularLocation>
        <location evidence="9">Cytoplasm</location>
    </subcellularLocation>
</comment>
<dbReference type="InterPro" id="IPR013760">
    <property type="entry name" value="Topo_IIA-like_dom_sf"/>
</dbReference>
<keyword evidence="5 9" id="KW-0799">Topoisomerase</keyword>
<evidence type="ECO:0000256" key="6">
    <source>
        <dbReference type="ARBA" id="ARBA00023125"/>
    </source>
</evidence>
<keyword evidence="7 9" id="KW-0413">Isomerase</keyword>
<dbReference type="eggNOG" id="COG0188">
    <property type="taxonomic scope" value="Bacteria"/>
</dbReference>
<dbReference type="GO" id="GO:0006261">
    <property type="term" value="P:DNA-templated DNA replication"/>
    <property type="evidence" value="ECO:0007669"/>
    <property type="project" value="UniProtKB-UniRule"/>
</dbReference>
<organism evidence="13 14">
    <name type="scientific">Microscilla marina ATCC 23134</name>
    <dbReference type="NCBI Taxonomy" id="313606"/>
    <lineage>
        <taxon>Bacteria</taxon>
        <taxon>Pseudomonadati</taxon>
        <taxon>Bacteroidota</taxon>
        <taxon>Cytophagia</taxon>
        <taxon>Cytophagales</taxon>
        <taxon>Microscillaceae</taxon>
        <taxon>Microscilla</taxon>
    </lineage>
</organism>
<proteinExistence type="inferred from homology"/>
<evidence type="ECO:0000256" key="10">
    <source>
        <dbReference type="PROSITE-ProRule" id="PRU01384"/>
    </source>
</evidence>
<dbReference type="FunFam" id="2.120.10.90:FF:000005">
    <property type="entry name" value="DNA topoisomerase 4 subunit A"/>
    <property type="match status" value="1"/>
</dbReference>
<evidence type="ECO:0000256" key="4">
    <source>
        <dbReference type="ARBA" id="ARBA00022840"/>
    </source>
</evidence>
<evidence type="ECO:0000256" key="9">
    <source>
        <dbReference type="HAMAP-Rule" id="MF_01897"/>
    </source>
</evidence>
<feature type="compositionally biased region" description="Acidic residues" evidence="11">
    <location>
        <begin position="817"/>
        <end position="828"/>
    </location>
</feature>
<dbReference type="SMART" id="SM00434">
    <property type="entry name" value="TOP4c"/>
    <property type="match status" value="1"/>
</dbReference>
<dbReference type="GO" id="GO:0009330">
    <property type="term" value="C:DNA topoisomerase type II (double strand cut, ATP-hydrolyzing) complex"/>
    <property type="evidence" value="ECO:0007669"/>
    <property type="project" value="TreeGrafter"/>
</dbReference>
<dbReference type="EC" id="5.6.2.2" evidence="9"/>
<dbReference type="InterPro" id="IPR035516">
    <property type="entry name" value="Gyrase/topoIV_suA_C"/>
</dbReference>
<evidence type="ECO:0000256" key="8">
    <source>
        <dbReference type="ARBA" id="ARBA00063644"/>
    </source>
</evidence>
<dbReference type="InterPro" id="IPR013757">
    <property type="entry name" value="Topo_IIA_A_a_sf"/>
</dbReference>
<name>A1ZUE0_MICM2</name>
<dbReference type="OrthoDB" id="9806486at2"/>
<feature type="region of interest" description="Disordered" evidence="11">
    <location>
        <begin position="815"/>
        <end position="865"/>
    </location>
</feature>
<dbReference type="GO" id="GO:0005737">
    <property type="term" value="C:cytoplasm"/>
    <property type="evidence" value="ECO:0007669"/>
    <property type="project" value="UniProtKB-SubCell"/>
</dbReference>
<feature type="active site" description="O-(5'-phospho-DNA)-tyrosine intermediate" evidence="9 10">
    <location>
        <position position="122"/>
    </location>
</feature>
<dbReference type="SUPFAM" id="SSF56719">
    <property type="entry name" value="Type II DNA topoisomerase"/>
    <property type="match status" value="1"/>
</dbReference>